<reference evidence="1 2" key="1">
    <citation type="submission" date="2024-04" db="EMBL/GenBank/DDBJ databases">
        <authorList>
            <person name="Fracassetti M."/>
        </authorList>
    </citation>
    <scope>NUCLEOTIDE SEQUENCE [LARGE SCALE GENOMIC DNA]</scope>
</reference>
<keyword evidence="2" id="KW-1185">Reference proteome</keyword>
<sequence>MSLALPRLVFSPAAINFHLLHHPPDNPPTHSPTLGGGGGIRVRRGADHHALDSSFDLNLCLDESIPFDPKQSTQNRCRNTGKRVISPRTNFGRTSFATAAAAAAGSDHGEGDGGAADRGGSRSSAGDGLFSIAAQCLLWSYLLILVGQMPVLTFSSSVNLYPSELILVKLFLTIWLSSDFHGSCDIHQGMPLYCCGGSAGVSGGGGLPVRFPQAVAQISREVSSDDDQGE</sequence>
<name>A0AAV2FHY6_9ROSI</name>
<evidence type="ECO:0000313" key="2">
    <source>
        <dbReference type="Proteomes" id="UP001497516"/>
    </source>
</evidence>
<gene>
    <name evidence="1" type="ORF">LTRI10_LOCUS38171</name>
</gene>
<evidence type="ECO:0000313" key="1">
    <source>
        <dbReference type="EMBL" id="CAL1397906.1"/>
    </source>
</evidence>
<dbReference type="Proteomes" id="UP001497516">
    <property type="component" value="Chromosome 6"/>
</dbReference>
<protein>
    <submittedName>
        <fullName evidence="1">Uncharacterized protein</fullName>
    </submittedName>
</protein>
<accession>A0AAV2FHY6</accession>
<proteinExistence type="predicted"/>
<dbReference type="AlphaFoldDB" id="A0AAV2FHY6"/>
<dbReference type="EMBL" id="OZ034819">
    <property type="protein sequence ID" value="CAL1397906.1"/>
    <property type="molecule type" value="Genomic_DNA"/>
</dbReference>
<organism evidence="1 2">
    <name type="scientific">Linum trigynum</name>
    <dbReference type="NCBI Taxonomy" id="586398"/>
    <lineage>
        <taxon>Eukaryota</taxon>
        <taxon>Viridiplantae</taxon>
        <taxon>Streptophyta</taxon>
        <taxon>Embryophyta</taxon>
        <taxon>Tracheophyta</taxon>
        <taxon>Spermatophyta</taxon>
        <taxon>Magnoliopsida</taxon>
        <taxon>eudicotyledons</taxon>
        <taxon>Gunneridae</taxon>
        <taxon>Pentapetalae</taxon>
        <taxon>rosids</taxon>
        <taxon>fabids</taxon>
        <taxon>Malpighiales</taxon>
        <taxon>Linaceae</taxon>
        <taxon>Linum</taxon>
    </lineage>
</organism>